<evidence type="ECO:0000313" key="1">
    <source>
        <dbReference type="EMBL" id="GAA4773217.1"/>
    </source>
</evidence>
<protein>
    <submittedName>
        <fullName evidence="1">Uncharacterized protein</fullName>
    </submittedName>
</protein>
<organism evidence="1 2">
    <name type="scientific">Streptomyces sanyensis</name>
    <dbReference type="NCBI Taxonomy" id="568869"/>
    <lineage>
        <taxon>Bacteria</taxon>
        <taxon>Bacillati</taxon>
        <taxon>Actinomycetota</taxon>
        <taxon>Actinomycetes</taxon>
        <taxon>Kitasatosporales</taxon>
        <taxon>Streptomycetaceae</taxon>
        <taxon>Streptomyces</taxon>
    </lineage>
</organism>
<evidence type="ECO:0000313" key="2">
    <source>
        <dbReference type="Proteomes" id="UP001501147"/>
    </source>
</evidence>
<gene>
    <name evidence="1" type="ORF">GCM10023329_21270</name>
</gene>
<proteinExistence type="predicted"/>
<comment type="caution">
    <text evidence="1">The sequence shown here is derived from an EMBL/GenBank/DDBJ whole genome shotgun (WGS) entry which is preliminary data.</text>
</comment>
<name>A0ABP9A3B3_9ACTN</name>
<reference evidence="2" key="1">
    <citation type="journal article" date="2019" name="Int. J. Syst. Evol. Microbiol.">
        <title>The Global Catalogue of Microorganisms (GCM) 10K type strain sequencing project: providing services to taxonomists for standard genome sequencing and annotation.</title>
        <authorList>
            <consortium name="The Broad Institute Genomics Platform"/>
            <consortium name="The Broad Institute Genome Sequencing Center for Infectious Disease"/>
            <person name="Wu L."/>
            <person name="Ma J."/>
        </authorList>
    </citation>
    <scope>NUCLEOTIDE SEQUENCE [LARGE SCALE GENOMIC DNA]</scope>
    <source>
        <strain evidence="2">JCM 18324</strain>
    </source>
</reference>
<dbReference type="Proteomes" id="UP001501147">
    <property type="component" value="Unassembled WGS sequence"/>
</dbReference>
<accession>A0ABP9A3B3</accession>
<dbReference type="EMBL" id="BAABJV010000003">
    <property type="protein sequence ID" value="GAA4773217.1"/>
    <property type="molecule type" value="Genomic_DNA"/>
</dbReference>
<sequence length="112" mass="12708">MYSCYFSYYVGRLSDEHDQILKVWHETHGSYRTKSQTCWRKIFYKLWHTSAVFQSASRANEGARSALDLFQLLGLCPICQRRASGMPGIGLVLADDDRGGGEDVEDRPIDGT</sequence>
<keyword evidence="2" id="KW-1185">Reference proteome</keyword>